<dbReference type="AlphaFoldDB" id="A0A5C3NWP9"/>
<feature type="compositionally biased region" description="Basic residues" evidence="1">
    <location>
        <begin position="898"/>
        <end position="910"/>
    </location>
</feature>
<accession>A0A5C3NWP9</accession>
<dbReference type="Proteomes" id="UP000308197">
    <property type="component" value="Unassembled WGS sequence"/>
</dbReference>
<dbReference type="InParanoid" id="A0A5C3NWP9"/>
<evidence type="ECO:0000313" key="3">
    <source>
        <dbReference type="Proteomes" id="UP000308197"/>
    </source>
</evidence>
<feature type="compositionally biased region" description="Polar residues" evidence="1">
    <location>
        <begin position="794"/>
        <end position="803"/>
    </location>
</feature>
<feature type="compositionally biased region" description="Pro residues" evidence="1">
    <location>
        <begin position="558"/>
        <end position="567"/>
    </location>
</feature>
<feature type="region of interest" description="Disordered" evidence="1">
    <location>
        <begin position="780"/>
        <end position="910"/>
    </location>
</feature>
<gene>
    <name evidence="2" type="ORF">K466DRAFT_604894</name>
</gene>
<dbReference type="EMBL" id="ML211676">
    <property type="protein sequence ID" value="TFK80967.1"/>
    <property type="molecule type" value="Genomic_DNA"/>
</dbReference>
<evidence type="ECO:0000256" key="1">
    <source>
        <dbReference type="SAM" id="MobiDB-lite"/>
    </source>
</evidence>
<name>A0A5C3NWP9_9APHY</name>
<reference evidence="2 3" key="1">
    <citation type="journal article" date="2019" name="Nat. Ecol. Evol.">
        <title>Megaphylogeny resolves global patterns of mushroom evolution.</title>
        <authorList>
            <person name="Varga T."/>
            <person name="Krizsan K."/>
            <person name="Foldi C."/>
            <person name="Dima B."/>
            <person name="Sanchez-Garcia M."/>
            <person name="Sanchez-Ramirez S."/>
            <person name="Szollosi G.J."/>
            <person name="Szarkandi J.G."/>
            <person name="Papp V."/>
            <person name="Albert L."/>
            <person name="Andreopoulos W."/>
            <person name="Angelini C."/>
            <person name="Antonin V."/>
            <person name="Barry K.W."/>
            <person name="Bougher N.L."/>
            <person name="Buchanan P."/>
            <person name="Buyck B."/>
            <person name="Bense V."/>
            <person name="Catcheside P."/>
            <person name="Chovatia M."/>
            <person name="Cooper J."/>
            <person name="Damon W."/>
            <person name="Desjardin D."/>
            <person name="Finy P."/>
            <person name="Geml J."/>
            <person name="Haridas S."/>
            <person name="Hughes K."/>
            <person name="Justo A."/>
            <person name="Karasinski D."/>
            <person name="Kautmanova I."/>
            <person name="Kiss B."/>
            <person name="Kocsube S."/>
            <person name="Kotiranta H."/>
            <person name="LaButti K.M."/>
            <person name="Lechner B.E."/>
            <person name="Liimatainen K."/>
            <person name="Lipzen A."/>
            <person name="Lukacs Z."/>
            <person name="Mihaltcheva S."/>
            <person name="Morgado L.N."/>
            <person name="Niskanen T."/>
            <person name="Noordeloos M.E."/>
            <person name="Ohm R.A."/>
            <person name="Ortiz-Santana B."/>
            <person name="Ovrebo C."/>
            <person name="Racz N."/>
            <person name="Riley R."/>
            <person name="Savchenko A."/>
            <person name="Shiryaev A."/>
            <person name="Soop K."/>
            <person name="Spirin V."/>
            <person name="Szebenyi C."/>
            <person name="Tomsovsky M."/>
            <person name="Tulloss R.E."/>
            <person name="Uehling J."/>
            <person name="Grigoriev I.V."/>
            <person name="Vagvolgyi C."/>
            <person name="Papp T."/>
            <person name="Martin F.M."/>
            <person name="Miettinen O."/>
            <person name="Hibbett D.S."/>
            <person name="Nagy L.G."/>
        </authorList>
    </citation>
    <scope>NUCLEOTIDE SEQUENCE [LARGE SCALE GENOMIC DNA]</scope>
    <source>
        <strain evidence="2 3">HHB13444</strain>
    </source>
</reference>
<proteinExistence type="predicted"/>
<protein>
    <submittedName>
        <fullName evidence="2">Uncharacterized protein</fullName>
    </submittedName>
</protein>
<organism evidence="2 3">
    <name type="scientific">Polyporus arcularius HHB13444</name>
    <dbReference type="NCBI Taxonomy" id="1314778"/>
    <lineage>
        <taxon>Eukaryota</taxon>
        <taxon>Fungi</taxon>
        <taxon>Dikarya</taxon>
        <taxon>Basidiomycota</taxon>
        <taxon>Agaricomycotina</taxon>
        <taxon>Agaricomycetes</taxon>
        <taxon>Polyporales</taxon>
        <taxon>Polyporaceae</taxon>
        <taxon>Polyporus</taxon>
    </lineage>
</organism>
<feature type="compositionally biased region" description="Acidic residues" evidence="1">
    <location>
        <begin position="507"/>
        <end position="516"/>
    </location>
</feature>
<feature type="compositionally biased region" description="Low complexity" evidence="1">
    <location>
        <begin position="489"/>
        <end position="499"/>
    </location>
</feature>
<evidence type="ECO:0000313" key="2">
    <source>
        <dbReference type="EMBL" id="TFK80967.1"/>
    </source>
</evidence>
<feature type="region of interest" description="Disordered" evidence="1">
    <location>
        <begin position="380"/>
        <end position="601"/>
    </location>
</feature>
<keyword evidence="3" id="KW-1185">Reference proteome</keyword>
<feature type="compositionally biased region" description="Basic and acidic residues" evidence="1">
    <location>
        <begin position="380"/>
        <end position="397"/>
    </location>
</feature>
<feature type="compositionally biased region" description="Basic residues" evidence="1">
    <location>
        <begin position="471"/>
        <end position="480"/>
    </location>
</feature>
<sequence length="910" mass="101178">MPESPPPDGIQLNHGEIDRLRDVLETWASKTRIEKREKKEALVDEFLRERSIEESNKYAREFLRMKITHWFSNNAPTKDSRLPRSLRTVWTAREVFNIRRQEAVSARQAELLKSGEKSAPIAALNAARAELWAALSAEEKDEFERDADEWTFDGPDASLKTMIAEKRLGDWVASFITLLWNQAGAVSELTFYYLDRMSKMKWGRYDTSIHWNRDDPKNPRFVELYPDWQTNYWGSYARFANMTLFPETRNPENEKGLKRKTIEPDIVFDTFPDGTPILPSISEYRLQARKQAVMRAFMTLHWLLACGFRDTPVAWAEVTARPDHYFRPGLFTDVKIVEPTSMNVGPLAKWWARVRELQENETPEDRFRFTHWWDGSERHEAKYSGDAVEKKTSDKAKHERRLRVANGPPKGAFEAWTGQAPVAGQSGSKPAGSASSDESESEDVPVAGTNGKRKKAVKSTKGQGKEPAAAKSKRPSKRSRNTRDDSSDSARSSHAGSDRGNSPQLSSDDDGPEEINLDNVSGSDDEAPPPPPKGTRRRPGQTARKTNASTPQGGQPAGPRPPSPIPQPVEDVPPAGQMSARTPSLPDPALVTSAAGKPPRWVGKNAARVRPFLYALSEDVIYRRGLMFWSHMLTTRAEFPNVGPGRWASWDSKGWGLPADVHSSPERLEDVFKWLTTHLPAPKSSAGEVQQWMLAMGLALRDGHTANSIEDGNRVPNGGPEFLRNTQLTFKLICDKLEPLCQSVVKQFATGSEDPSGSGSGRPSTFTTAMSTLTSLPATATAARSTRHRLAMVSPSQTRSPPRSHSPGDSAAEVEKQVDSGLQLDENEEVGEPRSISEGLAKQCAQPKPRARQRVGPAVPSSAVARHTRGSDKPRLQASQKDAARTMEILEPMDLTRPRRSTRAKGKQGK</sequence>